<sequence>MGKAITNPTSSGNGWFNPHMAAVSRAIAKRIPLVDLVLKFRDAMKTGASSSQEISGWLEMVWDLIPMDEVRWRPPSVGILKLNVDGAINVTNGTRGAGGIFRDDRG</sequence>
<protein>
    <recommendedName>
        <fullName evidence="3">RNase H type-1 domain-containing protein</fullName>
    </recommendedName>
</protein>
<dbReference type="AlphaFoldDB" id="A0A540NDC9"/>
<keyword evidence="2" id="KW-1185">Reference proteome</keyword>
<accession>A0A540NDC9</accession>
<reference evidence="1 2" key="1">
    <citation type="journal article" date="2019" name="G3 (Bethesda)">
        <title>Sequencing of a Wild Apple (Malus baccata) Genome Unravels the Differences Between Cultivated and Wild Apple Species Regarding Disease Resistance and Cold Tolerance.</title>
        <authorList>
            <person name="Chen X."/>
        </authorList>
    </citation>
    <scope>NUCLEOTIDE SEQUENCE [LARGE SCALE GENOMIC DNA]</scope>
    <source>
        <strain evidence="2">cv. Shandingzi</strain>
        <tissue evidence="1">Leaves</tissue>
    </source>
</reference>
<dbReference type="Proteomes" id="UP000315295">
    <property type="component" value="Unassembled WGS sequence"/>
</dbReference>
<evidence type="ECO:0008006" key="3">
    <source>
        <dbReference type="Google" id="ProtNLM"/>
    </source>
</evidence>
<organism evidence="1 2">
    <name type="scientific">Malus baccata</name>
    <name type="common">Siberian crab apple</name>
    <name type="synonym">Pyrus baccata</name>
    <dbReference type="NCBI Taxonomy" id="106549"/>
    <lineage>
        <taxon>Eukaryota</taxon>
        <taxon>Viridiplantae</taxon>
        <taxon>Streptophyta</taxon>
        <taxon>Embryophyta</taxon>
        <taxon>Tracheophyta</taxon>
        <taxon>Spermatophyta</taxon>
        <taxon>Magnoliopsida</taxon>
        <taxon>eudicotyledons</taxon>
        <taxon>Gunneridae</taxon>
        <taxon>Pentapetalae</taxon>
        <taxon>rosids</taxon>
        <taxon>fabids</taxon>
        <taxon>Rosales</taxon>
        <taxon>Rosaceae</taxon>
        <taxon>Amygdaloideae</taxon>
        <taxon>Maleae</taxon>
        <taxon>Malus</taxon>
    </lineage>
</organism>
<dbReference type="EMBL" id="VIEB01000062">
    <property type="protein sequence ID" value="TQE09049.1"/>
    <property type="molecule type" value="Genomic_DNA"/>
</dbReference>
<proteinExistence type="predicted"/>
<comment type="caution">
    <text evidence="1">The sequence shown here is derived from an EMBL/GenBank/DDBJ whole genome shotgun (WGS) entry which is preliminary data.</text>
</comment>
<evidence type="ECO:0000313" key="2">
    <source>
        <dbReference type="Proteomes" id="UP000315295"/>
    </source>
</evidence>
<evidence type="ECO:0000313" key="1">
    <source>
        <dbReference type="EMBL" id="TQE09049.1"/>
    </source>
</evidence>
<dbReference type="STRING" id="106549.A0A540NDC9"/>
<name>A0A540NDC9_MALBA</name>
<gene>
    <name evidence="1" type="ORF">C1H46_005432</name>
</gene>